<evidence type="ECO:0000259" key="1">
    <source>
        <dbReference type="Pfam" id="PF00248"/>
    </source>
</evidence>
<protein>
    <submittedName>
        <fullName evidence="2">Aldo/keto reductase</fullName>
    </submittedName>
</protein>
<dbReference type="InterPro" id="IPR050523">
    <property type="entry name" value="AKR_Detox_Biosynth"/>
</dbReference>
<organism evidence="2 3">
    <name type="scientific">Glycomyces buryatensis</name>
    <dbReference type="NCBI Taxonomy" id="2570927"/>
    <lineage>
        <taxon>Bacteria</taxon>
        <taxon>Bacillati</taxon>
        <taxon>Actinomycetota</taxon>
        <taxon>Actinomycetes</taxon>
        <taxon>Glycomycetales</taxon>
        <taxon>Glycomycetaceae</taxon>
        <taxon>Glycomyces</taxon>
    </lineage>
</organism>
<dbReference type="SUPFAM" id="SSF51430">
    <property type="entry name" value="NAD(P)-linked oxidoreductase"/>
    <property type="match status" value="1"/>
</dbReference>
<dbReference type="EMBL" id="STGY01000010">
    <property type="protein sequence ID" value="THV42937.1"/>
    <property type="molecule type" value="Genomic_DNA"/>
</dbReference>
<dbReference type="AlphaFoldDB" id="A0A4S8QE95"/>
<evidence type="ECO:0000313" key="2">
    <source>
        <dbReference type="EMBL" id="THV42937.1"/>
    </source>
</evidence>
<sequence length="332" mass="36125">MRTHSLTPSPRAAGEAELEVSRLCLGAMDFGTKTGRDESYRILDRYAEAGGNLLDTANCYAFWAEGGTGDESETLIGAWLADRGQAGRMKVASKVGAHLARPDEPYSGRNREGLSAARIREQADRSRERLGVETIDLYYPHCDDRSTDQAETVEAFAALVADGTVGTLAASNHATWRLDRARSIAAARGLPTYRAVQLRHTYLYPRPNPVPVPEAIQLPATDEMFDYIESENLALFAYSPLSGGAFDRDDRGAPPAPVDYDHPGSTERIAVLRKVAVELGVKPGQLVLAWMMSHRTTVIPILGVSSVDQLDMALAALEIELDEETLARLNAA</sequence>
<dbReference type="Proteomes" id="UP000308760">
    <property type="component" value="Unassembled WGS sequence"/>
</dbReference>
<dbReference type="InterPro" id="IPR036812">
    <property type="entry name" value="NAD(P)_OxRdtase_dom_sf"/>
</dbReference>
<keyword evidence="3" id="KW-1185">Reference proteome</keyword>
<dbReference type="Pfam" id="PF00248">
    <property type="entry name" value="Aldo_ket_red"/>
    <property type="match status" value="1"/>
</dbReference>
<dbReference type="PANTHER" id="PTHR43364">
    <property type="entry name" value="NADH-SPECIFIC METHYLGLYOXAL REDUCTASE-RELATED"/>
    <property type="match status" value="1"/>
</dbReference>
<dbReference type="RefSeq" id="WP_136533267.1">
    <property type="nucleotide sequence ID" value="NZ_STGY01000010.1"/>
</dbReference>
<evidence type="ECO:0000313" key="3">
    <source>
        <dbReference type="Proteomes" id="UP000308760"/>
    </source>
</evidence>
<dbReference type="GO" id="GO:0005829">
    <property type="term" value="C:cytosol"/>
    <property type="evidence" value="ECO:0007669"/>
    <property type="project" value="TreeGrafter"/>
</dbReference>
<reference evidence="2 3" key="2">
    <citation type="submission" date="2019-05" db="EMBL/GenBank/DDBJ databases">
        <title>Glycomyces buryatensis sp. nov.</title>
        <authorList>
            <person name="Nikitina E."/>
        </authorList>
    </citation>
    <scope>NUCLEOTIDE SEQUENCE [LARGE SCALE GENOMIC DNA]</scope>
    <source>
        <strain evidence="2 3">18</strain>
    </source>
</reference>
<feature type="domain" description="NADP-dependent oxidoreductase" evidence="1">
    <location>
        <begin position="22"/>
        <end position="331"/>
    </location>
</feature>
<accession>A0A4S8QE95</accession>
<comment type="caution">
    <text evidence="2">The sequence shown here is derived from an EMBL/GenBank/DDBJ whole genome shotgun (WGS) entry which is preliminary data.</text>
</comment>
<dbReference type="PANTHER" id="PTHR43364:SF6">
    <property type="entry name" value="OXIDOREDUCTASE-RELATED"/>
    <property type="match status" value="1"/>
</dbReference>
<dbReference type="InterPro" id="IPR023210">
    <property type="entry name" value="NADP_OxRdtase_dom"/>
</dbReference>
<name>A0A4S8QE95_9ACTN</name>
<dbReference type="OrthoDB" id="9768793at2"/>
<reference evidence="3" key="1">
    <citation type="submission" date="2019-04" db="EMBL/GenBank/DDBJ databases">
        <title>Nocardioides xinjiangensis sp. nov.</title>
        <authorList>
            <person name="Liu S."/>
        </authorList>
    </citation>
    <scope>NUCLEOTIDE SEQUENCE [LARGE SCALE GENOMIC DNA]</scope>
    <source>
        <strain evidence="3">18</strain>
    </source>
</reference>
<dbReference type="Gene3D" id="3.20.20.100">
    <property type="entry name" value="NADP-dependent oxidoreductase domain"/>
    <property type="match status" value="1"/>
</dbReference>
<proteinExistence type="predicted"/>
<gene>
    <name evidence="2" type="ORF">FAB82_04105</name>
</gene>